<dbReference type="CDD" id="cd23697">
    <property type="entry name" value="At5g55125"/>
    <property type="match status" value="1"/>
</dbReference>
<evidence type="ECO:0000313" key="1">
    <source>
        <dbReference type="EMBL" id="RXH82814.1"/>
    </source>
</evidence>
<protein>
    <submittedName>
        <fullName evidence="1">Uncharacterized protein</fullName>
    </submittedName>
</protein>
<dbReference type="PANTHER" id="PTHR37264:SF1">
    <property type="entry name" value="RIBOSOMAL PROTEIN L31"/>
    <property type="match status" value="1"/>
</dbReference>
<dbReference type="Proteomes" id="UP000290289">
    <property type="component" value="Chromosome 11"/>
</dbReference>
<dbReference type="STRING" id="3750.A0A498IKY3"/>
<keyword evidence="2" id="KW-1185">Reference proteome</keyword>
<dbReference type="PANTHER" id="PTHR37264">
    <property type="entry name" value="RIBOSOMAL PROTEIN L31"/>
    <property type="match status" value="1"/>
</dbReference>
<evidence type="ECO:0000313" key="2">
    <source>
        <dbReference type="Proteomes" id="UP000290289"/>
    </source>
</evidence>
<gene>
    <name evidence="1" type="ORF">DVH24_003312</name>
</gene>
<comment type="caution">
    <text evidence="1">The sequence shown here is derived from an EMBL/GenBank/DDBJ whole genome shotgun (WGS) entry which is preliminary data.</text>
</comment>
<accession>A0A498IKY3</accession>
<sequence>MPCGSLRTQRRELSEEMKKGMHPQMQWISYVTQSGRLMQVMMPKIHHAGKVYHLKAKRQMAEHMSQMAKFRQRYEKQIAPRDKPFYRSCYMLYRHLNGFASWWSYSLIHPNDLVLIRLLCFIVAIGHGALEVGTF</sequence>
<organism evidence="1 2">
    <name type="scientific">Malus domestica</name>
    <name type="common">Apple</name>
    <name type="synonym">Pyrus malus</name>
    <dbReference type="NCBI Taxonomy" id="3750"/>
    <lineage>
        <taxon>Eukaryota</taxon>
        <taxon>Viridiplantae</taxon>
        <taxon>Streptophyta</taxon>
        <taxon>Embryophyta</taxon>
        <taxon>Tracheophyta</taxon>
        <taxon>Spermatophyta</taxon>
        <taxon>Magnoliopsida</taxon>
        <taxon>eudicotyledons</taxon>
        <taxon>Gunneridae</taxon>
        <taxon>Pentapetalae</taxon>
        <taxon>rosids</taxon>
        <taxon>fabids</taxon>
        <taxon>Rosales</taxon>
        <taxon>Rosaceae</taxon>
        <taxon>Amygdaloideae</taxon>
        <taxon>Maleae</taxon>
        <taxon>Malus</taxon>
    </lineage>
</organism>
<name>A0A498IKY3_MALDO</name>
<dbReference type="AlphaFoldDB" id="A0A498IKY3"/>
<proteinExistence type="predicted"/>
<dbReference type="EMBL" id="RDQH01000337">
    <property type="protein sequence ID" value="RXH82814.1"/>
    <property type="molecule type" value="Genomic_DNA"/>
</dbReference>
<reference evidence="1 2" key="1">
    <citation type="submission" date="2018-10" db="EMBL/GenBank/DDBJ databases">
        <title>A high-quality apple genome assembly.</title>
        <authorList>
            <person name="Hu J."/>
        </authorList>
    </citation>
    <scope>NUCLEOTIDE SEQUENCE [LARGE SCALE GENOMIC DNA]</scope>
    <source>
        <strain evidence="2">cv. HFTH1</strain>
        <tissue evidence="1">Young leaf</tissue>
    </source>
</reference>